<gene>
    <name evidence="1" type="ORF">J3998_05610</name>
</gene>
<protein>
    <submittedName>
        <fullName evidence="1">MarR family transcriptional regulator</fullName>
    </submittedName>
</protein>
<dbReference type="Proteomes" id="UP000664835">
    <property type="component" value="Unassembled WGS sequence"/>
</dbReference>
<organism evidence="1 2">
    <name type="scientific">Thiomicrorhabdus marina</name>
    <dbReference type="NCBI Taxonomy" id="2818442"/>
    <lineage>
        <taxon>Bacteria</taxon>
        <taxon>Pseudomonadati</taxon>
        <taxon>Pseudomonadota</taxon>
        <taxon>Gammaproteobacteria</taxon>
        <taxon>Thiotrichales</taxon>
        <taxon>Piscirickettsiaceae</taxon>
        <taxon>Thiomicrorhabdus</taxon>
    </lineage>
</organism>
<name>A0ABS3Q4F8_9GAMM</name>
<evidence type="ECO:0000313" key="2">
    <source>
        <dbReference type="Proteomes" id="UP000664835"/>
    </source>
</evidence>
<dbReference type="Gene3D" id="1.10.10.10">
    <property type="entry name" value="Winged helix-like DNA-binding domain superfamily/Winged helix DNA-binding domain"/>
    <property type="match status" value="1"/>
</dbReference>
<reference evidence="1 2" key="1">
    <citation type="submission" date="2021-03" db="EMBL/GenBank/DDBJ databases">
        <title>Thiomicrorhabdus sp.nov.,novel sulfur-oxidizing bacteria isolated from coastal sediment.</title>
        <authorList>
            <person name="Liu X."/>
        </authorList>
    </citation>
    <scope>NUCLEOTIDE SEQUENCE [LARGE SCALE GENOMIC DNA]</scope>
    <source>
        <strain evidence="1 2">6S2-11</strain>
    </source>
</reference>
<accession>A0ABS3Q4F8</accession>
<keyword evidence="2" id="KW-1185">Reference proteome</keyword>
<proteinExistence type="predicted"/>
<dbReference type="EMBL" id="JAGETV010000007">
    <property type="protein sequence ID" value="MBO1927048.1"/>
    <property type="molecule type" value="Genomic_DNA"/>
</dbReference>
<dbReference type="Pfam" id="PF25212">
    <property type="entry name" value="HVO_A0114"/>
    <property type="match status" value="1"/>
</dbReference>
<dbReference type="RefSeq" id="WP_208148498.1">
    <property type="nucleotide sequence ID" value="NZ_JAGETV010000007.1"/>
</dbReference>
<comment type="caution">
    <text evidence="1">The sequence shown here is derived from an EMBL/GenBank/DDBJ whole genome shotgun (WGS) entry which is preliminary data.</text>
</comment>
<dbReference type="InterPro" id="IPR036390">
    <property type="entry name" value="WH_DNA-bd_sf"/>
</dbReference>
<dbReference type="SUPFAM" id="SSF46785">
    <property type="entry name" value="Winged helix' DNA-binding domain"/>
    <property type="match status" value="1"/>
</dbReference>
<sequence length="127" mass="14730">MKKVTKIGIMPKKDYVKRTIAIAKGEYKPEEDEPKIWFESMQSMAQILSSENQQLLRIIEENHPDSLSELEILSNRKKSNLSRTLKIFERYGIVKLEQSEGRKKKPVVMATDFEVAFGLNTGYRVHT</sequence>
<evidence type="ECO:0000313" key="1">
    <source>
        <dbReference type="EMBL" id="MBO1927048.1"/>
    </source>
</evidence>
<dbReference type="InterPro" id="IPR036388">
    <property type="entry name" value="WH-like_DNA-bd_sf"/>
</dbReference>